<reference evidence="2" key="2">
    <citation type="journal article" date="2023" name="mSystems">
        <title>Charting the Lipopeptidome of Nonpathogenic Pseudomonas.</title>
        <authorList>
            <person name="Cesa-Luna C."/>
            <person name="Geudens N."/>
            <person name="Girard L."/>
            <person name="De Roo V."/>
            <person name="Maklad H.R."/>
            <person name="Martins J.C."/>
            <person name="Hofte M."/>
            <person name="De Mot R."/>
        </authorList>
    </citation>
    <scope>NUCLEOTIDE SEQUENCE</scope>
    <source>
        <strain evidence="2">B1M3-32</strain>
    </source>
</reference>
<gene>
    <name evidence="2" type="ORF">OC940_10890</name>
</gene>
<dbReference type="RefSeq" id="WP_301621896.1">
    <property type="nucleotide sequence ID" value="NZ_JAOSKY010000005.1"/>
</dbReference>
<dbReference type="Pfam" id="PF03992">
    <property type="entry name" value="ABM"/>
    <property type="match status" value="1"/>
</dbReference>
<comment type="caution">
    <text evidence="2">The sequence shown here is derived from an EMBL/GenBank/DDBJ whole genome shotgun (WGS) entry which is preliminary data.</text>
</comment>
<evidence type="ECO:0000313" key="3">
    <source>
        <dbReference type="Proteomes" id="UP001139955"/>
    </source>
</evidence>
<dbReference type="InterPro" id="IPR007138">
    <property type="entry name" value="ABM_dom"/>
</dbReference>
<dbReference type="Proteomes" id="UP001139955">
    <property type="component" value="Unassembled WGS sequence"/>
</dbReference>
<dbReference type="InterPro" id="IPR011008">
    <property type="entry name" value="Dimeric_a/b-barrel"/>
</dbReference>
<evidence type="ECO:0000313" key="2">
    <source>
        <dbReference type="EMBL" id="MCU7248305.1"/>
    </source>
</evidence>
<feature type="domain" description="ABM" evidence="1">
    <location>
        <begin position="10"/>
        <end position="96"/>
    </location>
</feature>
<keyword evidence="2" id="KW-0560">Oxidoreductase</keyword>
<keyword evidence="3" id="KW-1185">Reference proteome</keyword>
<reference evidence="2" key="1">
    <citation type="submission" date="2022-09" db="EMBL/GenBank/DDBJ databases">
        <authorList>
            <person name="Cesa-Luna C."/>
            <person name="Girard L."/>
            <person name="Lood C."/>
            <person name="Hofte M."/>
            <person name="De Mot R."/>
        </authorList>
    </citation>
    <scope>NUCLEOTIDE SEQUENCE</scope>
    <source>
        <strain evidence="2">B1M3-32</strain>
    </source>
</reference>
<dbReference type="SUPFAM" id="SSF54909">
    <property type="entry name" value="Dimeric alpha+beta barrel"/>
    <property type="match status" value="1"/>
</dbReference>
<name>A0A9X2XG18_9PSED</name>
<dbReference type="AlphaFoldDB" id="A0A9X2XG18"/>
<sequence>MMSETPEAPYYAVIFTSTRTEGDQGYAEAAERMLELVREQPGFLGVESVRGTDGVGVTVSYWASEAAILAWKEHPEHRLIRERGRSTWYATCHTRVCRVERDYRFG</sequence>
<evidence type="ECO:0000259" key="1">
    <source>
        <dbReference type="PROSITE" id="PS51725"/>
    </source>
</evidence>
<dbReference type="GO" id="GO:0004497">
    <property type="term" value="F:monooxygenase activity"/>
    <property type="evidence" value="ECO:0007669"/>
    <property type="project" value="UniProtKB-KW"/>
</dbReference>
<dbReference type="PANTHER" id="PTHR37811">
    <property type="entry name" value="BLL5343 PROTEIN"/>
    <property type="match status" value="1"/>
</dbReference>
<dbReference type="PANTHER" id="PTHR37811:SF2">
    <property type="entry name" value="ABM DOMAIN-CONTAINING PROTEIN"/>
    <property type="match status" value="1"/>
</dbReference>
<dbReference type="EMBL" id="JAOSKY010000005">
    <property type="protein sequence ID" value="MCU7248305.1"/>
    <property type="molecule type" value="Genomic_DNA"/>
</dbReference>
<dbReference type="PROSITE" id="PS51725">
    <property type="entry name" value="ABM"/>
    <property type="match status" value="1"/>
</dbReference>
<proteinExistence type="predicted"/>
<dbReference type="Gene3D" id="3.30.70.100">
    <property type="match status" value="1"/>
</dbReference>
<dbReference type="InterPro" id="IPR052936">
    <property type="entry name" value="Jasmonate_Hydroxylase-like"/>
</dbReference>
<protein>
    <submittedName>
        <fullName evidence="2">Antibiotic biosynthesis monooxygenase</fullName>
    </submittedName>
</protein>
<keyword evidence="2" id="KW-0503">Monooxygenase</keyword>
<organism evidence="2 3">
    <name type="scientific">Pseudomonas koreensis</name>
    <dbReference type="NCBI Taxonomy" id="198620"/>
    <lineage>
        <taxon>Bacteria</taxon>
        <taxon>Pseudomonadati</taxon>
        <taxon>Pseudomonadota</taxon>
        <taxon>Gammaproteobacteria</taxon>
        <taxon>Pseudomonadales</taxon>
        <taxon>Pseudomonadaceae</taxon>
        <taxon>Pseudomonas</taxon>
    </lineage>
</organism>
<accession>A0A9X2XG18</accession>